<dbReference type="GO" id="GO:0019262">
    <property type="term" value="P:N-acetylneuraminate catabolic process"/>
    <property type="evidence" value="ECO:0007669"/>
    <property type="project" value="TreeGrafter"/>
</dbReference>
<dbReference type="Gene3D" id="3.20.20.70">
    <property type="entry name" value="Aldolase class I"/>
    <property type="match status" value="1"/>
</dbReference>
<evidence type="ECO:0000256" key="1">
    <source>
        <dbReference type="ARBA" id="ARBA00023239"/>
    </source>
</evidence>
<dbReference type="PIRSF" id="PIRSF001365">
    <property type="entry name" value="DHDPS"/>
    <property type="match status" value="1"/>
</dbReference>
<evidence type="ECO:0000256" key="4">
    <source>
        <dbReference type="PIRSR" id="PIRSR001365-2"/>
    </source>
</evidence>
<dbReference type="GO" id="GO:0008747">
    <property type="term" value="F:N-acetylneuraminate lyase activity"/>
    <property type="evidence" value="ECO:0007669"/>
    <property type="project" value="TreeGrafter"/>
</dbReference>
<evidence type="ECO:0000313" key="5">
    <source>
        <dbReference type="EMBL" id="GAA4932981.1"/>
    </source>
</evidence>
<organism evidence="5 6">
    <name type="scientific">Halioxenophilus aromaticivorans</name>
    <dbReference type="NCBI Taxonomy" id="1306992"/>
    <lineage>
        <taxon>Bacteria</taxon>
        <taxon>Pseudomonadati</taxon>
        <taxon>Pseudomonadota</taxon>
        <taxon>Gammaproteobacteria</taxon>
        <taxon>Alteromonadales</taxon>
        <taxon>Alteromonadaceae</taxon>
        <taxon>Halioxenophilus</taxon>
    </lineage>
</organism>
<keyword evidence="6" id="KW-1185">Reference proteome</keyword>
<feature type="active site" description="Schiff-base intermediate with substrate" evidence="3">
    <location>
        <position position="167"/>
    </location>
</feature>
<sequence>MDRNSVSWKGYIPAITTTFDEQGELDAGGMRELLRWYLQEGMHGVVTLGTQGEWFNMRYEEKYEVMSVVSEEMKGKCTIIAGCNDFSVDGVVRNAAAAEELGFDGMLLSAPPYMKPTEREIYEFYKAVSERVNLPVCVYNWPPGTNVDMSFELLDKLADLDKVVAIKNSTPNLHHFINVFSKLRHKVKVFGIPISELGLALMQQPNADGMMGAGGVLGKDQPDFFNHIWNGRYRDALELSRKDNYLMNAFFHADYTGKFGSAQAIFKAALNLQGLPGGHVRKPLLDLKDDGVAIVRATLEELGRL</sequence>
<evidence type="ECO:0000313" key="6">
    <source>
        <dbReference type="Proteomes" id="UP001409585"/>
    </source>
</evidence>
<evidence type="ECO:0000256" key="3">
    <source>
        <dbReference type="PIRSR" id="PIRSR001365-1"/>
    </source>
</evidence>
<keyword evidence="1 2" id="KW-0456">Lyase</keyword>
<dbReference type="GO" id="GO:0005829">
    <property type="term" value="C:cytosol"/>
    <property type="evidence" value="ECO:0007669"/>
    <property type="project" value="TreeGrafter"/>
</dbReference>
<accession>A0AAV3TYM1</accession>
<feature type="binding site" evidence="4">
    <location>
        <position position="210"/>
    </location>
    <ligand>
        <name>pyruvate</name>
        <dbReference type="ChEBI" id="CHEBI:15361"/>
    </ligand>
</feature>
<dbReference type="PRINTS" id="PR00146">
    <property type="entry name" value="DHPICSNTHASE"/>
</dbReference>
<proteinExistence type="inferred from homology"/>
<dbReference type="PANTHER" id="PTHR42849:SF1">
    <property type="entry name" value="N-ACETYLNEURAMINATE LYASE"/>
    <property type="match status" value="1"/>
</dbReference>
<feature type="active site" description="Proton donor/acceptor" evidence="3">
    <location>
        <position position="139"/>
    </location>
</feature>
<dbReference type="InterPro" id="IPR013785">
    <property type="entry name" value="Aldolase_TIM"/>
</dbReference>
<dbReference type="SMART" id="SM01130">
    <property type="entry name" value="DHDPS"/>
    <property type="match status" value="1"/>
</dbReference>
<name>A0AAV3TYM1_9ALTE</name>
<reference evidence="6" key="1">
    <citation type="journal article" date="2019" name="Int. J. Syst. Evol. Microbiol.">
        <title>The Global Catalogue of Microorganisms (GCM) 10K type strain sequencing project: providing services to taxonomists for standard genome sequencing and annotation.</title>
        <authorList>
            <consortium name="The Broad Institute Genomics Platform"/>
            <consortium name="The Broad Institute Genome Sequencing Center for Infectious Disease"/>
            <person name="Wu L."/>
            <person name="Ma J."/>
        </authorList>
    </citation>
    <scope>NUCLEOTIDE SEQUENCE [LARGE SCALE GENOMIC DNA]</scope>
    <source>
        <strain evidence="6">JCM 19134</strain>
    </source>
</reference>
<dbReference type="CDD" id="cd00408">
    <property type="entry name" value="DHDPS-like"/>
    <property type="match status" value="1"/>
</dbReference>
<dbReference type="AlphaFoldDB" id="A0AAV3TYM1"/>
<dbReference type="RefSeq" id="WP_345417129.1">
    <property type="nucleotide sequence ID" value="NZ_AP031496.1"/>
</dbReference>
<comment type="caution">
    <text evidence="5">The sequence shown here is derived from an EMBL/GenBank/DDBJ whole genome shotgun (WGS) entry which is preliminary data.</text>
</comment>
<dbReference type="PANTHER" id="PTHR42849">
    <property type="entry name" value="N-ACETYLNEURAMINATE LYASE"/>
    <property type="match status" value="1"/>
</dbReference>
<dbReference type="SUPFAM" id="SSF51569">
    <property type="entry name" value="Aldolase"/>
    <property type="match status" value="1"/>
</dbReference>
<evidence type="ECO:0000256" key="2">
    <source>
        <dbReference type="PIRNR" id="PIRNR001365"/>
    </source>
</evidence>
<dbReference type="EMBL" id="BAABLX010000006">
    <property type="protein sequence ID" value="GAA4932981.1"/>
    <property type="molecule type" value="Genomic_DNA"/>
</dbReference>
<dbReference type="Pfam" id="PF00701">
    <property type="entry name" value="DHDPS"/>
    <property type="match status" value="1"/>
</dbReference>
<comment type="similarity">
    <text evidence="2">Belongs to the DapA family.</text>
</comment>
<dbReference type="Proteomes" id="UP001409585">
    <property type="component" value="Unassembled WGS sequence"/>
</dbReference>
<dbReference type="InterPro" id="IPR002220">
    <property type="entry name" value="DapA-like"/>
</dbReference>
<gene>
    <name evidence="5" type="primary">dapA_1</name>
    <name evidence="5" type="ORF">GCM10025791_07010</name>
</gene>
<protein>
    <submittedName>
        <fullName evidence="5">4-hydroxy-tetrahydrodipicolinate synthase</fullName>
    </submittedName>
</protein>